<accession>A0A166DK39</accession>
<reference evidence="1 2" key="1">
    <citation type="submission" date="2016-04" db="EMBL/GenBank/DDBJ databases">
        <title>Genome sequence of Methanobrevibacter cuticularis DSM 11139.</title>
        <authorList>
            <person name="Poehlein A."/>
            <person name="Seedorf H."/>
            <person name="Daniel R."/>
        </authorList>
    </citation>
    <scope>NUCLEOTIDE SEQUENCE [LARGE SCALE GENOMIC DNA]</scope>
    <source>
        <strain evidence="1 2">DSM 11139</strain>
    </source>
</reference>
<evidence type="ECO:0000313" key="2">
    <source>
        <dbReference type="Proteomes" id="UP000077275"/>
    </source>
</evidence>
<comment type="caution">
    <text evidence="1">The sequence shown here is derived from an EMBL/GenBank/DDBJ whole genome shotgun (WGS) entry which is preliminary data.</text>
</comment>
<organism evidence="1 2">
    <name type="scientific">Methanobrevibacter cuticularis</name>
    <dbReference type="NCBI Taxonomy" id="47311"/>
    <lineage>
        <taxon>Archaea</taxon>
        <taxon>Methanobacteriati</taxon>
        <taxon>Methanobacteriota</taxon>
        <taxon>Methanomada group</taxon>
        <taxon>Methanobacteria</taxon>
        <taxon>Methanobacteriales</taxon>
        <taxon>Methanobacteriaceae</taxon>
        <taxon>Methanobrevibacter</taxon>
    </lineage>
</organism>
<dbReference type="EMBL" id="LWMW01000111">
    <property type="protein sequence ID" value="KZX15679.1"/>
    <property type="molecule type" value="Genomic_DNA"/>
</dbReference>
<keyword evidence="2" id="KW-1185">Reference proteome</keyword>
<gene>
    <name evidence="1" type="ORF">MBCUT_13770</name>
</gene>
<protein>
    <submittedName>
        <fullName evidence="1">Uncharacterized protein</fullName>
    </submittedName>
</protein>
<dbReference type="Proteomes" id="UP000077275">
    <property type="component" value="Unassembled WGS sequence"/>
</dbReference>
<dbReference type="OrthoDB" id="76851at2157"/>
<proteinExistence type="predicted"/>
<evidence type="ECO:0000313" key="1">
    <source>
        <dbReference type="EMBL" id="KZX15679.1"/>
    </source>
</evidence>
<dbReference type="AlphaFoldDB" id="A0A166DK39"/>
<dbReference type="PATRIC" id="fig|47311.3.peg.1504"/>
<dbReference type="RefSeq" id="WP_067259951.1">
    <property type="nucleotide sequence ID" value="NZ_LWMW01000111.1"/>
</dbReference>
<name>A0A166DK39_9EURY</name>
<sequence length="96" mass="10863">MKDKELMKKCESCDLNESEDLMDTCKSILNGVKDCKEDLGLSDDEVQTYLKMVENLKPKDVSKVLALALKIRESGKIKNPEIKNDASRLIRAIEMS</sequence>